<protein>
    <submittedName>
        <fullName evidence="3">YdcF family protein</fullName>
    </submittedName>
</protein>
<dbReference type="Pfam" id="PF02698">
    <property type="entry name" value="DUF218"/>
    <property type="match status" value="1"/>
</dbReference>
<dbReference type="AlphaFoldDB" id="A0A939GAV5"/>
<organism evidence="3 4">
    <name type="scientific">Fibrella aquatilis</name>
    <dbReference type="NCBI Taxonomy" id="2817059"/>
    <lineage>
        <taxon>Bacteria</taxon>
        <taxon>Pseudomonadati</taxon>
        <taxon>Bacteroidota</taxon>
        <taxon>Cytophagia</taxon>
        <taxon>Cytophagales</taxon>
        <taxon>Spirosomataceae</taxon>
        <taxon>Fibrella</taxon>
    </lineage>
</organism>
<gene>
    <name evidence="3" type="ORF">J2I48_25665</name>
</gene>
<feature type="domain" description="DUF218" evidence="2">
    <location>
        <begin position="256"/>
        <end position="367"/>
    </location>
</feature>
<name>A0A939GAV5_9BACT</name>
<sequence length="420" mass="47688">MKNALLLGLWLVCYTGYAQTPTGYQRTYRPLSSGDIVADKQFYLLTVIGQSADIQRFVAKDTELLAIWRERVGLINAHVADTCRSPVSLVTGFRWAPADSVRLQVAMGRLYDQHRPAFDKLVDGHLRPSGAYQRFVGLPNRELLARAWGQYVVGINYIIDQYGLGKKLRYPRIDSANYPVNGRTYRTVLKDMFAVLAERADSLTLAYQPSLAVARQLMDANDRDEPARHEPMAQRDNRAAANSVGKTVWKNYRYAAIMVPGSGPELTTTPLSPLNKMRLDLVAARYRAGWAPFIVVSGGYCYPFRGPYAEAVEMKRYLMQQGQLPEAAIIIDPHARHTTTNFRNANRLLIRYGVPMDKKCVMVSTKSQTDYVDNAAFDMRNQRELGYLPYRDKHRISPHDVEFYPTLESLHLDPYDPLDP</sequence>
<evidence type="ECO:0000259" key="2">
    <source>
        <dbReference type="Pfam" id="PF02698"/>
    </source>
</evidence>
<dbReference type="CDD" id="cd06259">
    <property type="entry name" value="YdcF-like"/>
    <property type="match status" value="1"/>
</dbReference>
<comment type="caution">
    <text evidence="3">The sequence shown here is derived from an EMBL/GenBank/DDBJ whole genome shotgun (WGS) entry which is preliminary data.</text>
</comment>
<accession>A0A939GAV5</accession>
<dbReference type="EMBL" id="JAFMYU010000031">
    <property type="protein sequence ID" value="MBO0934423.1"/>
    <property type="molecule type" value="Genomic_DNA"/>
</dbReference>
<dbReference type="Proteomes" id="UP000664795">
    <property type="component" value="Unassembled WGS sequence"/>
</dbReference>
<keyword evidence="4" id="KW-1185">Reference proteome</keyword>
<feature type="signal peptide" evidence="1">
    <location>
        <begin position="1"/>
        <end position="18"/>
    </location>
</feature>
<feature type="chain" id="PRO_5037669717" evidence="1">
    <location>
        <begin position="19"/>
        <end position="420"/>
    </location>
</feature>
<reference evidence="3 4" key="1">
    <citation type="submission" date="2021-03" db="EMBL/GenBank/DDBJ databases">
        <title>Fibrella sp. HMF5036 genome sequencing and assembly.</title>
        <authorList>
            <person name="Kang H."/>
            <person name="Kim H."/>
            <person name="Bae S."/>
            <person name="Joh K."/>
        </authorList>
    </citation>
    <scope>NUCLEOTIDE SEQUENCE [LARGE SCALE GENOMIC DNA]</scope>
    <source>
        <strain evidence="3 4">HMF5036</strain>
    </source>
</reference>
<dbReference type="InterPro" id="IPR003848">
    <property type="entry name" value="DUF218"/>
</dbReference>
<dbReference type="RefSeq" id="WP_207338388.1">
    <property type="nucleotide sequence ID" value="NZ_JAFMYU010000031.1"/>
</dbReference>
<evidence type="ECO:0000313" key="3">
    <source>
        <dbReference type="EMBL" id="MBO0934423.1"/>
    </source>
</evidence>
<keyword evidence="1" id="KW-0732">Signal</keyword>
<evidence type="ECO:0000256" key="1">
    <source>
        <dbReference type="SAM" id="SignalP"/>
    </source>
</evidence>
<evidence type="ECO:0000313" key="4">
    <source>
        <dbReference type="Proteomes" id="UP000664795"/>
    </source>
</evidence>
<proteinExistence type="predicted"/>